<evidence type="ECO:0000313" key="2">
    <source>
        <dbReference type="EMBL" id="MBB5785340.1"/>
    </source>
</evidence>
<feature type="signal peptide" evidence="1">
    <location>
        <begin position="1"/>
        <end position="24"/>
    </location>
</feature>
<dbReference type="EMBL" id="JACHMB010000001">
    <property type="protein sequence ID" value="MBB5785340.1"/>
    <property type="molecule type" value="Genomic_DNA"/>
</dbReference>
<proteinExistence type="predicted"/>
<keyword evidence="3" id="KW-1185">Reference proteome</keyword>
<gene>
    <name evidence="2" type="ORF">HD596_012096</name>
</gene>
<keyword evidence="1" id="KW-0732">Signal</keyword>
<evidence type="ECO:0000256" key="1">
    <source>
        <dbReference type="SAM" id="SignalP"/>
    </source>
</evidence>
<organism evidence="2 3">
    <name type="scientific">Nonomuraea jabiensis</name>
    <dbReference type="NCBI Taxonomy" id="882448"/>
    <lineage>
        <taxon>Bacteria</taxon>
        <taxon>Bacillati</taxon>
        <taxon>Actinomycetota</taxon>
        <taxon>Actinomycetes</taxon>
        <taxon>Streptosporangiales</taxon>
        <taxon>Streptosporangiaceae</taxon>
        <taxon>Nonomuraea</taxon>
    </lineage>
</organism>
<evidence type="ECO:0008006" key="4">
    <source>
        <dbReference type="Google" id="ProtNLM"/>
    </source>
</evidence>
<comment type="caution">
    <text evidence="2">The sequence shown here is derived from an EMBL/GenBank/DDBJ whole genome shotgun (WGS) entry which is preliminary data.</text>
</comment>
<reference evidence="2 3" key="1">
    <citation type="submission" date="2020-08" db="EMBL/GenBank/DDBJ databases">
        <title>Sequencing the genomes of 1000 actinobacteria strains.</title>
        <authorList>
            <person name="Klenk H.-P."/>
        </authorList>
    </citation>
    <scope>NUCLEOTIDE SEQUENCE [LARGE SCALE GENOMIC DNA]</scope>
    <source>
        <strain evidence="2 3">DSM 45507</strain>
    </source>
</reference>
<name>A0A7W9GK98_9ACTN</name>
<evidence type="ECO:0000313" key="3">
    <source>
        <dbReference type="Proteomes" id="UP000579153"/>
    </source>
</evidence>
<dbReference type="Proteomes" id="UP000579153">
    <property type="component" value="Unassembled WGS sequence"/>
</dbReference>
<sequence>MKRIALSALLIAASLVAPPPSATAAAEPIPDGAVVDQFDGTTLGEDWTVLSPDSSRWSLSGGALRVESLTGDTARRTGRSGPGKAGPPYFRIHYGNFGDAR</sequence>
<dbReference type="RefSeq" id="WP_185078130.1">
    <property type="nucleotide sequence ID" value="NZ_JACHMB010000001.1"/>
</dbReference>
<dbReference type="AlphaFoldDB" id="A0A7W9GK98"/>
<feature type="chain" id="PRO_5031307001" description="3-keto-disaccharide hydrolase domain-containing protein" evidence="1">
    <location>
        <begin position="25"/>
        <end position="101"/>
    </location>
</feature>
<protein>
    <recommendedName>
        <fullName evidence="4">3-keto-disaccharide hydrolase domain-containing protein</fullName>
    </recommendedName>
</protein>
<accession>A0A7W9GK98</accession>